<evidence type="ECO:0000313" key="3">
    <source>
        <dbReference type="Proteomes" id="UP000176493"/>
    </source>
</evidence>
<organism evidence="2 3">
    <name type="scientific">Candidatus Taylorbacteria bacterium RIFCSPHIGHO2_02_49_25</name>
    <dbReference type="NCBI Taxonomy" id="1802305"/>
    <lineage>
        <taxon>Bacteria</taxon>
        <taxon>Candidatus Tayloriibacteriota</taxon>
    </lineage>
</organism>
<reference evidence="2 3" key="1">
    <citation type="journal article" date="2016" name="Nat. Commun.">
        <title>Thousands of microbial genomes shed light on interconnected biogeochemical processes in an aquifer system.</title>
        <authorList>
            <person name="Anantharaman K."/>
            <person name="Brown C.T."/>
            <person name="Hug L.A."/>
            <person name="Sharon I."/>
            <person name="Castelle C.J."/>
            <person name="Probst A.J."/>
            <person name="Thomas B.C."/>
            <person name="Singh A."/>
            <person name="Wilkins M.J."/>
            <person name="Karaoz U."/>
            <person name="Brodie E.L."/>
            <person name="Williams K.H."/>
            <person name="Hubbard S.S."/>
            <person name="Banfield J.F."/>
        </authorList>
    </citation>
    <scope>NUCLEOTIDE SEQUENCE [LARGE SCALE GENOMIC DNA]</scope>
</reference>
<gene>
    <name evidence="2" type="ORF">A2W52_00700</name>
</gene>
<dbReference type="Proteomes" id="UP000176493">
    <property type="component" value="Unassembled WGS sequence"/>
</dbReference>
<evidence type="ECO:0000313" key="2">
    <source>
        <dbReference type="EMBL" id="OHA21148.1"/>
    </source>
</evidence>
<feature type="coiled-coil region" evidence="1">
    <location>
        <begin position="4"/>
        <end position="67"/>
    </location>
</feature>
<keyword evidence="1" id="KW-0175">Coiled coil</keyword>
<dbReference type="AlphaFoldDB" id="A0A1G2MBC5"/>
<name>A0A1G2MBC5_9BACT</name>
<evidence type="ECO:0000256" key="1">
    <source>
        <dbReference type="SAM" id="Coils"/>
    </source>
</evidence>
<protein>
    <submittedName>
        <fullName evidence="2">Uncharacterized protein</fullName>
    </submittedName>
</protein>
<sequence>MKKLNKKENEVKDIIQTLKDFIELVDRRFTLLENKVGAVRIGVERAKEELRQQIEGLGMRIDDLSLHRAKYSDIEILQKQISDIRKRLETTGHLKK</sequence>
<comment type="caution">
    <text evidence="2">The sequence shown here is derived from an EMBL/GenBank/DDBJ whole genome shotgun (WGS) entry which is preliminary data.</text>
</comment>
<proteinExistence type="predicted"/>
<accession>A0A1G2MBC5</accession>
<dbReference type="EMBL" id="MHRJ01000051">
    <property type="protein sequence ID" value="OHA21148.1"/>
    <property type="molecule type" value="Genomic_DNA"/>
</dbReference>